<protein>
    <submittedName>
        <fullName evidence="1">Uncharacterized protein</fullName>
    </submittedName>
</protein>
<evidence type="ECO:0000313" key="1">
    <source>
        <dbReference type="EMBL" id="OGY97266.1"/>
    </source>
</evidence>
<evidence type="ECO:0000313" key="2">
    <source>
        <dbReference type="Proteomes" id="UP000176648"/>
    </source>
</evidence>
<dbReference type="EMBL" id="MHKU01000004">
    <property type="protein sequence ID" value="OGY97266.1"/>
    <property type="molecule type" value="Genomic_DNA"/>
</dbReference>
<organism evidence="1 2">
    <name type="scientific">Candidatus Liptonbacteria bacterium GWB1_49_6</name>
    <dbReference type="NCBI Taxonomy" id="1798644"/>
    <lineage>
        <taxon>Bacteria</taxon>
        <taxon>Candidatus Liptoniibacteriota</taxon>
    </lineage>
</organism>
<dbReference type="AlphaFoldDB" id="A0A1G2C7S3"/>
<sequence length="168" mass="19507">MRQRDIDGFERQWARRYRNRFKKFMDTIIKKSDGAPLLFGHKNCQKAVVVEDSQARLSVELYEIGAGRDASRWLDGHSTYLVVLDLWRLYSHGGLKPAFLGWHPQLQVVHYSGAIGPTISPWNRTNQCYTSDKKLVFTRTDSCLEDPPSFLKRLVAFHNRTTPRLVLE</sequence>
<accession>A0A1G2C7S3</accession>
<gene>
    <name evidence="1" type="ORF">A2122_00280</name>
</gene>
<reference evidence="1 2" key="1">
    <citation type="journal article" date="2016" name="Nat. Commun.">
        <title>Thousands of microbial genomes shed light on interconnected biogeochemical processes in an aquifer system.</title>
        <authorList>
            <person name="Anantharaman K."/>
            <person name="Brown C.T."/>
            <person name="Hug L.A."/>
            <person name="Sharon I."/>
            <person name="Castelle C.J."/>
            <person name="Probst A.J."/>
            <person name="Thomas B.C."/>
            <person name="Singh A."/>
            <person name="Wilkins M.J."/>
            <person name="Karaoz U."/>
            <person name="Brodie E.L."/>
            <person name="Williams K.H."/>
            <person name="Hubbard S.S."/>
            <person name="Banfield J.F."/>
        </authorList>
    </citation>
    <scope>NUCLEOTIDE SEQUENCE [LARGE SCALE GENOMIC DNA]</scope>
</reference>
<name>A0A1G2C7S3_9BACT</name>
<proteinExistence type="predicted"/>
<comment type="caution">
    <text evidence="1">The sequence shown here is derived from an EMBL/GenBank/DDBJ whole genome shotgun (WGS) entry which is preliminary data.</text>
</comment>
<dbReference type="Proteomes" id="UP000176648">
    <property type="component" value="Unassembled WGS sequence"/>
</dbReference>